<evidence type="ECO:0000256" key="9">
    <source>
        <dbReference type="SAM" id="MobiDB-lite"/>
    </source>
</evidence>
<keyword evidence="3 7" id="KW-0963">Cytoplasm</keyword>
<comment type="function">
    <text evidence="7">Degrades oligopeptides.</text>
</comment>
<feature type="region of interest" description="Disordered" evidence="9">
    <location>
        <begin position="544"/>
        <end position="564"/>
    </location>
</feature>
<evidence type="ECO:0000256" key="4">
    <source>
        <dbReference type="ARBA" id="ARBA00022670"/>
    </source>
</evidence>
<dbReference type="InterPro" id="IPR028204">
    <property type="entry name" value="Tricorn_C1"/>
</dbReference>
<evidence type="ECO:0000259" key="11">
    <source>
        <dbReference type="SMART" id="SM00245"/>
    </source>
</evidence>
<evidence type="ECO:0000256" key="8">
    <source>
        <dbReference type="PIRSR" id="PIRSR036421-1"/>
    </source>
</evidence>
<dbReference type="Gene3D" id="2.120.10.60">
    <property type="entry name" value="Tricorn protease N-terminal domain"/>
    <property type="match status" value="1"/>
</dbReference>
<dbReference type="InterPro" id="IPR029045">
    <property type="entry name" value="ClpP/crotonase-like_dom_sf"/>
</dbReference>
<dbReference type="GO" id="GO:0005737">
    <property type="term" value="C:cytoplasm"/>
    <property type="evidence" value="ECO:0007669"/>
    <property type="project" value="UniProtKB-SubCell"/>
</dbReference>
<proteinExistence type="inferred from homology"/>
<evidence type="ECO:0000256" key="3">
    <source>
        <dbReference type="ARBA" id="ARBA00022490"/>
    </source>
</evidence>
<dbReference type="Pfam" id="PF14684">
    <property type="entry name" value="Tricorn_C1"/>
    <property type="match status" value="1"/>
</dbReference>
<dbReference type="InterPro" id="IPR015943">
    <property type="entry name" value="WD40/YVTN_repeat-like_dom_sf"/>
</dbReference>
<evidence type="ECO:0000256" key="1">
    <source>
        <dbReference type="ARBA" id="ARBA00004496"/>
    </source>
</evidence>
<dbReference type="GO" id="GO:0006508">
    <property type="term" value="P:proteolysis"/>
    <property type="evidence" value="ECO:0007669"/>
    <property type="project" value="UniProtKB-UniRule"/>
</dbReference>
<sequence>MKVSQRLVLLSLTLLMALALPLAALADSTRLLRQPAVSDEHLAFVYAGDIWVSERDGSKPRRLTADDAEENNPHFSPDGRWIAYSAAYEGNTDVYVIAVDGGQPKRLTWHPGNDTPVGWSADGESVAFASRRETDHGRSLQLFHVSREGGAPVKQMDARFFRGQWDEEGRRLAYIDFGPAYNGLYGGSAGWKGYRGGTTPSIRILDVEADEVVDIEGKRVNDINPLWIDNQVYFLSDRDDKLFNLFRFDEQSGEVERVTNQETWDIRWVSTNGSDVVYEAGGYLYQLDLTNGQVERIDISINPDLPQQRADWRDVRGNIQHVGISPSAKRAIITARGEVFTVPVKEGSTRNLTRTDGQREYTAIWSPKGDQLAWIEESLEGQTLVVSDQRGLGDRQRFELGSDFYQLETWDAENGRIIFTDNRQGIHYIELNRGRIRHVDTAPREGPIDVALSPDGRWLAYTKFKANFYRDLKVYDFDRRESHLISDGMADTASPVFSRDGKHLYFAASTNTGPRQFGLDMTSQERPYRAGIYAIVLRADEPSPLLPGSGDEEMDEGNNNDGDSVETRIDFEGLLRRTVALNVPEGNYGSLQVSEDGSLFYMRRVQPGATREPPGSSPMLENRLQRFDFEQREEQTMLSGLLDFEITARGGHMLLRMLNGSLAVAEIGREIQPESLDLGDLRMHVDPRKEWAQIFDEAWRMQRDFFYASNLHGADWDAVYEQYRPMVDHVGRREDLNDVLVEMIAELHAGHNRVGGGDVHRASGPSTGLLGANLSIDQGRYRIDRIYSGESWNPFLEGPLAVPGNKAREGEYILAINGRDINADDNLFKHLQNTVNEQIVLTVGPDATGRNSRDLEIRPVGSENQLRLWGWVEDNRRGVEEATDGRVGYIYLPNTAGAGYRYFNRMFYAQLDREALIIDERANGGGQAANYITEVLGREHLANWAYRDAEMSRTPMGALHGPKIMMIDQDAGSGGDFLPYSFRELGIGKLLGTRTWGGLIGISRNPPLVDGGFMTVPHFRFIDRDNNWSVENEGVAPDIHVELDPVAANQGRDSQLESAIEEILDQLESWEDDVPREQPPLPTELGR</sequence>
<evidence type="ECO:0000313" key="13">
    <source>
        <dbReference type="Proteomes" id="UP001302316"/>
    </source>
</evidence>
<feature type="domain" description="Tail specific protease" evidence="11">
    <location>
        <begin position="850"/>
        <end position="1042"/>
    </location>
</feature>
<dbReference type="Proteomes" id="UP001302316">
    <property type="component" value="Unassembled WGS sequence"/>
</dbReference>
<gene>
    <name evidence="12" type="ORF">VCB98_10960</name>
</gene>
<dbReference type="EMBL" id="JAYGII010000028">
    <property type="protein sequence ID" value="MEA5446339.1"/>
    <property type="molecule type" value="Genomic_DNA"/>
</dbReference>
<dbReference type="Gene3D" id="3.90.226.10">
    <property type="entry name" value="2-enoyl-CoA Hydratase, Chain A, domain 1"/>
    <property type="match status" value="1"/>
</dbReference>
<comment type="subcellular location">
    <subcellularLocation>
        <location evidence="1 7">Cytoplasm</location>
    </subcellularLocation>
</comment>
<dbReference type="Gene3D" id="2.30.42.10">
    <property type="match status" value="1"/>
</dbReference>
<dbReference type="PANTHER" id="PTHR43253">
    <property type="entry name" value="TRICORN PROTEASE HOMOLOG 2-RELATED"/>
    <property type="match status" value="1"/>
</dbReference>
<dbReference type="Pfam" id="PF14685">
    <property type="entry name" value="PDZ_Tricorn"/>
    <property type="match status" value="1"/>
</dbReference>
<dbReference type="SMART" id="SM00245">
    <property type="entry name" value="TSPc"/>
    <property type="match status" value="1"/>
</dbReference>
<dbReference type="SUPFAM" id="SSF52096">
    <property type="entry name" value="ClpP/crotonase"/>
    <property type="match status" value="1"/>
</dbReference>
<dbReference type="InterPro" id="IPR012393">
    <property type="entry name" value="Tricorn_protease"/>
</dbReference>
<dbReference type="PANTHER" id="PTHR43253:SF1">
    <property type="entry name" value="TRICORN PROTEASE HOMOLOG 2-RELATED"/>
    <property type="match status" value="1"/>
</dbReference>
<keyword evidence="4 7" id="KW-0645">Protease</keyword>
<dbReference type="Gene3D" id="2.130.10.10">
    <property type="entry name" value="YVTN repeat-like/Quinoprotein amine dehydrogenase"/>
    <property type="match status" value="1"/>
</dbReference>
<organism evidence="12 13">
    <name type="scientific">Natronospira elongata</name>
    <dbReference type="NCBI Taxonomy" id="3110268"/>
    <lineage>
        <taxon>Bacteria</taxon>
        <taxon>Pseudomonadati</taxon>
        <taxon>Pseudomonadota</taxon>
        <taxon>Gammaproteobacteria</taxon>
        <taxon>Natronospirales</taxon>
        <taxon>Natronospiraceae</taxon>
        <taxon>Natronospira</taxon>
    </lineage>
</organism>
<dbReference type="Gene3D" id="3.30.750.44">
    <property type="match status" value="1"/>
</dbReference>
<comment type="caution">
    <text evidence="12">The sequence shown here is derived from an EMBL/GenBank/DDBJ whole genome shotgun (WGS) entry which is preliminary data.</text>
</comment>
<name>A0AAP6MKG5_9GAMM</name>
<keyword evidence="10" id="KW-0732">Signal</keyword>
<feature type="chain" id="PRO_5042907263" description="Tricorn protease homolog" evidence="10">
    <location>
        <begin position="27"/>
        <end position="1087"/>
    </location>
</feature>
<dbReference type="CDD" id="cd07562">
    <property type="entry name" value="Peptidase_S41_TRI"/>
    <property type="match status" value="1"/>
</dbReference>
<feature type="active site" description="Nucleophile" evidence="8">
    <location>
        <position position="973"/>
    </location>
</feature>
<dbReference type="SUPFAM" id="SSF82171">
    <property type="entry name" value="DPP6 N-terminal domain-like"/>
    <property type="match status" value="1"/>
</dbReference>
<protein>
    <recommendedName>
        <fullName evidence="7">Tricorn protease homolog</fullName>
        <ecNumber evidence="7">3.4.21.-</ecNumber>
    </recommendedName>
</protein>
<keyword evidence="5 7" id="KW-0378">Hydrolase</keyword>
<evidence type="ECO:0000256" key="10">
    <source>
        <dbReference type="SAM" id="SignalP"/>
    </source>
</evidence>
<dbReference type="SUPFAM" id="SSF69304">
    <property type="entry name" value="Tricorn protease N-terminal domain"/>
    <property type="match status" value="1"/>
</dbReference>
<feature type="active site" description="Charge relay system" evidence="8">
    <location>
        <position position="1031"/>
    </location>
</feature>
<dbReference type="PIRSF" id="PIRSF036421">
    <property type="entry name" value="Tricorn_protease"/>
    <property type="match status" value="1"/>
</dbReference>
<feature type="signal peptide" evidence="10">
    <location>
        <begin position="1"/>
        <end position="26"/>
    </location>
</feature>
<evidence type="ECO:0000313" key="12">
    <source>
        <dbReference type="EMBL" id="MEA5446339.1"/>
    </source>
</evidence>
<keyword evidence="13" id="KW-1185">Reference proteome</keyword>
<dbReference type="RefSeq" id="WP_346052504.1">
    <property type="nucleotide sequence ID" value="NZ_JAYGII010000028.1"/>
</dbReference>
<dbReference type="SUPFAM" id="SSF50156">
    <property type="entry name" value="PDZ domain-like"/>
    <property type="match status" value="1"/>
</dbReference>
<dbReference type="InterPro" id="IPR036034">
    <property type="entry name" value="PDZ_sf"/>
</dbReference>
<dbReference type="GO" id="GO:0008236">
    <property type="term" value="F:serine-type peptidase activity"/>
    <property type="evidence" value="ECO:0007669"/>
    <property type="project" value="UniProtKB-UniRule"/>
</dbReference>
<dbReference type="EC" id="3.4.21.-" evidence="7"/>
<reference evidence="12 13" key="1">
    <citation type="submission" date="2023-12" db="EMBL/GenBank/DDBJ databases">
        <title>Whole-genome sequencing of halo(alkali)philic microorganisms from hypersaline lakes.</title>
        <authorList>
            <person name="Sorokin D.Y."/>
            <person name="Merkel A.Y."/>
            <person name="Messina E."/>
            <person name="Yakimov M."/>
        </authorList>
    </citation>
    <scope>NUCLEOTIDE SEQUENCE [LARGE SCALE GENOMIC DNA]</scope>
    <source>
        <strain evidence="12 13">AB-CW1</strain>
    </source>
</reference>
<evidence type="ECO:0000256" key="6">
    <source>
        <dbReference type="ARBA" id="ARBA00022825"/>
    </source>
</evidence>
<dbReference type="InterPro" id="IPR029414">
    <property type="entry name" value="Tricorn_PDZ"/>
</dbReference>
<accession>A0AAP6MKG5</accession>
<keyword evidence="6 7" id="KW-0720">Serine protease</keyword>
<feature type="region of interest" description="Disordered" evidence="9">
    <location>
        <begin position="1067"/>
        <end position="1087"/>
    </location>
</feature>
<evidence type="ECO:0000256" key="7">
    <source>
        <dbReference type="PIRNR" id="PIRNR036421"/>
    </source>
</evidence>
<dbReference type="Pfam" id="PF03572">
    <property type="entry name" value="Peptidase_S41"/>
    <property type="match status" value="1"/>
</dbReference>
<feature type="active site" description="Charge relay system" evidence="8">
    <location>
        <position position="751"/>
    </location>
</feature>
<dbReference type="AlphaFoldDB" id="A0AAP6MKG5"/>
<evidence type="ECO:0000256" key="5">
    <source>
        <dbReference type="ARBA" id="ARBA00022801"/>
    </source>
</evidence>
<dbReference type="Pfam" id="PF26549">
    <property type="entry name" value="Tricorn_N"/>
    <property type="match status" value="1"/>
</dbReference>
<dbReference type="Pfam" id="PF26550">
    <property type="entry name" value="Tricorn_2nd"/>
    <property type="match status" value="1"/>
</dbReference>
<dbReference type="InterPro" id="IPR005151">
    <property type="entry name" value="Tail-specific_protease"/>
</dbReference>
<evidence type="ECO:0000256" key="2">
    <source>
        <dbReference type="ARBA" id="ARBA00008524"/>
    </source>
</evidence>
<feature type="compositionally biased region" description="Pro residues" evidence="9">
    <location>
        <begin position="1077"/>
        <end position="1087"/>
    </location>
</feature>
<comment type="similarity">
    <text evidence="2 7">Belongs to the peptidase S41B family.</text>
</comment>